<dbReference type="GO" id="GO:0016020">
    <property type="term" value="C:membrane"/>
    <property type="evidence" value="ECO:0007669"/>
    <property type="project" value="InterPro"/>
</dbReference>
<feature type="transmembrane region" description="Helical" evidence="1">
    <location>
        <begin position="412"/>
        <end position="434"/>
    </location>
</feature>
<protein>
    <submittedName>
        <fullName evidence="4">Uncharacterized protein</fullName>
    </submittedName>
</protein>
<dbReference type="Pfam" id="PF18079">
    <property type="entry name" value="AglB_L1"/>
    <property type="match status" value="1"/>
</dbReference>
<evidence type="ECO:0000313" key="4">
    <source>
        <dbReference type="EMBL" id="AXG06430.1"/>
    </source>
</evidence>
<feature type="domain" description="Archaeal glycosylation protein B peripheral" evidence="3">
    <location>
        <begin position="690"/>
        <end position="762"/>
    </location>
</feature>
<feature type="transmembrane region" description="Helical" evidence="1">
    <location>
        <begin position="203"/>
        <end position="220"/>
    </location>
</feature>
<feature type="domain" description="Oligosaccharyl transferase STT3 N-terminal" evidence="2">
    <location>
        <begin position="178"/>
        <end position="355"/>
    </location>
</feature>
<feature type="transmembrane region" description="Helical" evidence="1">
    <location>
        <begin position="178"/>
        <end position="196"/>
    </location>
</feature>
<feature type="transmembrane region" description="Helical" evidence="1">
    <location>
        <begin position="88"/>
        <end position="106"/>
    </location>
</feature>
<keyword evidence="1" id="KW-0812">Transmembrane</keyword>
<keyword evidence="1" id="KW-1133">Transmembrane helix</keyword>
<organism evidence="4 5">
    <name type="scientific">Haloplanus rubicundus</name>
    <dbReference type="NCBI Taxonomy" id="1547898"/>
    <lineage>
        <taxon>Archaea</taxon>
        <taxon>Methanobacteriati</taxon>
        <taxon>Methanobacteriota</taxon>
        <taxon>Stenosarchaea group</taxon>
        <taxon>Halobacteria</taxon>
        <taxon>Halobacteriales</taxon>
        <taxon>Haloferacaceae</taxon>
        <taxon>Haloplanus</taxon>
    </lineage>
</organism>
<gene>
    <name evidence="4" type="ORF">DU500_08355</name>
</gene>
<feature type="transmembrane region" description="Helical" evidence="1">
    <location>
        <begin position="471"/>
        <end position="490"/>
    </location>
</feature>
<dbReference type="Pfam" id="PF02516">
    <property type="entry name" value="STT3"/>
    <property type="match status" value="1"/>
</dbReference>
<feature type="transmembrane region" description="Helical" evidence="1">
    <location>
        <begin position="306"/>
        <end position="327"/>
    </location>
</feature>
<keyword evidence="5" id="KW-1185">Reference proteome</keyword>
<reference evidence="4 5" key="1">
    <citation type="submission" date="2018-07" db="EMBL/GenBank/DDBJ databases">
        <title>Genome sequences of Haloplanus sp. CBA1113.</title>
        <authorList>
            <person name="Kim Y.B."/>
            <person name="Roh S.W."/>
        </authorList>
    </citation>
    <scope>NUCLEOTIDE SEQUENCE [LARGE SCALE GENOMIC DNA]</scope>
    <source>
        <strain evidence="4 5">CBA1113</strain>
    </source>
</reference>
<dbReference type="RefSeq" id="WP_114585569.1">
    <property type="nucleotide sequence ID" value="NZ_CP031150.1"/>
</dbReference>
<dbReference type="OrthoDB" id="313284at2157"/>
<proteinExistence type="predicted"/>
<dbReference type="UniPathway" id="UPA00378"/>
<dbReference type="GeneID" id="37283390"/>
<feature type="transmembrane region" description="Helical" evidence="1">
    <location>
        <begin position="232"/>
        <end position="249"/>
    </location>
</feature>
<keyword evidence="1" id="KW-0472">Membrane</keyword>
<name>A0A345E2K8_9EURY</name>
<sequence>MTDDADLASLLETRPDFASKLDRLLDVDAEQDAWRPVDAGVDDAVAVTLVDSGHVEKVPDGYRFTDRETVRAAVDDYRRDASDDRRRIRVRTALLVALALVVLVRLPTIQEVFRDDWVVLASNDPYFYRYLVDQALLDGPLPSLPERALRGEPLLAATLAVAAWPFGAGTWGSGFVVAWYPVVAAVATAALVYGAATRLTDDARVGLAAAGLLAVTPAHAYRTALGVADHHAFDYVWLALTALAVIELLSRSERDRRTWLAAGGLAVGVAAQALAWEAAPLLLLPLAPGLALAALVEIRRPGPERLAPVVAGLVAGAALAHLVHLLLGWQFEAVVYALDLLALGSVGLLALVVVVRRLDGSWTWLAAAEVVLGIGAVVAVRRIPVVSTELDAGLDFFLRSGPAELAGVGANYGAVGVLVILGFASVLAAPMLPFAAKWGWQRLESGWFVVGVYAIHFGVLAALQRRFGGELAPFAAILGGVGFVLLASWFDLVKPPVPRRLAGRDTDGAVAADGGDDDALVVPDRTRVALLAGLAGVAVGSGSLYAALIDRRLVITDATYEAARWISEYVDEHDIPYPESYVLSKWGRNRVYNYFVNGEAASYSYAERTYEDFLFSNDADSWHEEFADRVGFVVTRDLPHLGLISASTVQSTLHDRFGSATISNIGGVGHFRAVFATDDGARKVFRVVPGATIRGPAPAETARVRLVADVSIPGDEFEYVRRATVTDGTFEVTVANPGTYRIGQGDTTVEVSERAVQAGETVTLDS</sequence>
<dbReference type="KEGG" id="haj:DU500_08355"/>
<feature type="transmembrane region" description="Helical" evidence="1">
    <location>
        <begin position="258"/>
        <end position="276"/>
    </location>
</feature>
<dbReference type="EMBL" id="CP031150">
    <property type="protein sequence ID" value="AXG06430.1"/>
    <property type="molecule type" value="Genomic_DNA"/>
</dbReference>
<accession>A0A345E2K8</accession>
<evidence type="ECO:0000259" key="2">
    <source>
        <dbReference type="Pfam" id="PF02516"/>
    </source>
</evidence>
<dbReference type="Proteomes" id="UP000253273">
    <property type="component" value="Chromosome"/>
</dbReference>
<feature type="transmembrane region" description="Helical" evidence="1">
    <location>
        <begin position="333"/>
        <end position="355"/>
    </location>
</feature>
<feature type="transmembrane region" description="Helical" evidence="1">
    <location>
        <begin position="282"/>
        <end position="299"/>
    </location>
</feature>
<evidence type="ECO:0000259" key="3">
    <source>
        <dbReference type="Pfam" id="PF18079"/>
    </source>
</evidence>
<dbReference type="Gene3D" id="2.60.40.3390">
    <property type="match status" value="1"/>
</dbReference>
<evidence type="ECO:0000256" key="1">
    <source>
        <dbReference type="SAM" id="Phobius"/>
    </source>
</evidence>
<evidence type="ECO:0000313" key="5">
    <source>
        <dbReference type="Proteomes" id="UP000253273"/>
    </source>
</evidence>
<dbReference type="InterPro" id="IPR041154">
    <property type="entry name" value="AglB_P1"/>
</dbReference>
<dbReference type="InterPro" id="IPR048307">
    <property type="entry name" value="STT3_N"/>
</dbReference>
<feature type="transmembrane region" description="Helical" evidence="1">
    <location>
        <begin position="528"/>
        <end position="548"/>
    </location>
</feature>
<dbReference type="AlphaFoldDB" id="A0A345E2K8"/>
<feature type="transmembrane region" description="Helical" evidence="1">
    <location>
        <begin position="446"/>
        <end position="465"/>
    </location>
</feature>